<keyword evidence="6 11" id="KW-0031">Aminopeptidase</keyword>
<evidence type="ECO:0000256" key="2">
    <source>
        <dbReference type="ARBA" id="ARBA00004496"/>
    </source>
</evidence>
<comment type="similarity">
    <text evidence="3 11">Belongs to the peptidase S33 family.</text>
</comment>
<evidence type="ECO:0000256" key="11">
    <source>
        <dbReference type="PIRNR" id="PIRNR006431"/>
    </source>
</evidence>
<dbReference type="Pfam" id="PF00561">
    <property type="entry name" value="Abhydrolase_1"/>
    <property type="match status" value="1"/>
</dbReference>
<evidence type="ECO:0000256" key="4">
    <source>
        <dbReference type="ARBA" id="ARBA00012568"/>
    </source>
</evidence>
<evidence type="ECO:0000313" key="15">
    <source>
        <dbReference type="Proteomes" id="UP000076661"/>
    </source>
</evidence>
<comment type="subcellular location">
    <subcellularLocation>
        <location evidence="2 11">Cytoplasm</location>
    </subcellularLocation>
</comment>
<dbReference type="EMBL" id="AUXX01000010">
    <property type="protein sequence ID" value="KZN68145.1"/>
    <property type="molecule type" value="Genomic_DNA"/>
</dbReference>
<evidence type="ECO:0000256" key="6">
    <source>
        <dbReference type="ARBA" id="ARBA00022438"/>
    </source>
</evidence>
<comment type="caution">
    <text evidence="14">The sequence shown here is derived from an EMBL/GenBank/DDBJ whole genome shotgun (WGS) entry which is preliminary data.</text>
</comment>
<dbReference type="PIRSF" id="PIRSF006431">
    <property type="entry name" value="Pept_S33"/>
    <property type="match status" value="1"/>
</dbReference>
<sequence>MTLLYQPSAVLRSFHLPVSHGHQIHVEEYGNPDGVPVLVCHGGPGGGLHKLTQTYFNPARYRIILFSQRGCGNSSPHSLDHNNTDLLIADMLALLDYLDLPKCVIAGGSWGATLALLFAQRYTERVIGLIIWASFFAANDDLAWLYGATGAGAQFYPERFAIFSHGEMDHERVLEIYREQLFGEDELLQHKAAQLWLDWDKQLSVEIQLQRYQLQSGCHLVTQAKLMVHYMSARCFIDELQILHNAQRITQLPIWMIHSRQDLVCRFASAQKFAEQVQARFLILEGVGHSATNKVYSEAIRRAADLLLCKIDKNRG</sequence>
<dbReference type="PRINTS" id="PR00793">
    <property type="entry name" value="PROAMNOPTASE"/>
</dbReference>
<reference evidence="14 15" key="1">
    <citation type="submission" date="2013-07" db="EMBL/GenBank/DDBJ databases">
        <title>Comparative Genomic and Metabolomic Analysis of Twelve Strains of Pseudoalteromonas luteoviolacea.</title>
        <authorList>
            <person name="Vynne N.G."/>
            <person name="Mansson M."/>
            <person name="Gram L."/>
        </authorList>
    </citation>
    <scope>NUCLEOTIDE SEQUENCE [LARGE SCALE GENOMIC DNA]</scope>
    <source>
        <strain evidence="14 15">S4060-1</strain>
    </source>
</reference>
<dbReference type="PANTHER" id="PTHR43722">
    <property type="entry name" value="PROLINE IMINOPEPTIDASE"/>
    <property type="match status" value="1"/>
</dbReference>
<dbReference type="GO" id="GO:0006508">
    <property type="term" value="P:proteolysis"/>
    <property type="evidence" value="ECO:0007669"/>
    <property type="project" value="UniProtKB-KW"/>
</dbReference>
<evidence type="ECO:0000256" key="3">
    <source>
        <dbReference type="ARBA" id="ARBA00010088"/>
    </source>
</evidence>
<dbReference type="PANTHER" id="PTHR43722:SF1">
    <property type="entry name" value="PROLINE IMINOPEPTIDASE"/>
    <property type="match status" value="1"/>
</dbReference>
<comment type="catalytic activity">
    <reaction evidence="1 11">
        <text>Release of N-terminal proline from a peptide.</text>
        <dbReference type="EC" id="3.4.11.5"/>
    </reaction>
</comment>
<dbReference type="SUPFAM" id="SSF53474">
    <property type="entry name" value="alpha/beta-Hydrolases"/>
    <property type="match status" value="1"/>
</dbReference>
<dbReference type="GO" id="GO:0005737">
    <property type="term" value="C:cytoplasm"/>
    <property type="evidence" value="ECO:0007669"/>
    <property type="project" value="UniProtKB-SubCell"/>
</dbReference>
<evidence type="ECO:0000256" key="9">
    <source>
        <dbReference type="ARBA" id="ARBA00022801"/>
    </source>
</evidence>
<evidence type="ECO:0000256" key="1">
    <source>
        <dbReference type="ARBA" id="ARBA00001585"/>
    </source>
</evidence>
<dbReference type="AlphaFoldDB" id="A0A162CHP0"/>
<dbReference type="Proteomes" id="UP000076661">
    <property type="component" value="Unassembled WGS sequence"/>
</dbReference>
<dbReference type="Gene3D" id="3.40.50.1820">
    <property type="entry name" value="alpha/beta hydrolase"/>
    <property type="match status" value="1"/>
</dbReference>
<proteinExistence type="inferred from homology"/>
<dbReference type="InterPro" id="IPR000073">
    <property type="entry name" value="AB_hydrolase_1"/>
</dbReference>
<evidence type="ECO:0000259" key="13">
    <source>
        <dbReference type="Pfam" id="PF00561"/>
    </source>
</evidence>
<accession>A0A162CHP0</accession>
<evidence type="ECO:0000256" key="10">
    <source>
        <dbReference type="ARBA" id="ARBA00029605"/>
    </source>
</evidence>
<keyword evidence="9 11" id="KW-0378">Hydrolase</keyword>
<evidence type="ECO:0000256" key="7">
    <source>
        <dbReference type="ARBA" id="ARBA00022490"/>
    </source>
</evidence>
<dbReference type="RefSeq" id="WP_063380639.1">
    <property type="nucleotide sequence ID" value="NZ_AUXX01000010.1"/>
</dbReference>
<evidence type="ECO:0000256" key="8">
    <source>
        <dbReference type="ARBA" id="ARBA00022670"/>
    </source>
</evidence>
<feature type="active site" description="Nucleophile" evidence="12">
    <location>
        <position position="109"/>
    </location>
</feature>
<dbReference type="GO" id="GO:0004177">
    <property type="term" value="F:aminopeptidase activity"/>
    <property type="evidence" value="ECO:0007669"/>
    <property type="project" value="UniProtKB-UniRule"/>
</dbReference>
<gene>
    <name evidence="14" type="ORF">N478_16095</name>
</gene>
<evidence type="ECO:0000256" key="12">
    <source>
        <dbReference type="PIRSR" id="PIRSR006431-1"/>
    </source>
</evidence>
<keyword evidence="8 11" id="KW-0645">Protease</keyword>
<keyword evidence="7 11" id="KW-0963">Cytoplasm</keyword>
<dbReference type="InterPro" id="IPR029058">
    <property type="entry name" value="AB_hydrolase_fold"/>
</dbReference>
<feature type="active site" evidence="12">
    <location>
        <position position="262"/>
    </location>
</feature>
<feature type="active site" description="Proton donor" evidence="12">
    <location>
        <position position="289"/>
    </location>
</feature>
<dbReference type="PATRIC" id="fig|1365257.3.peg.1633"/>
<organism evidence="14 15">
    <name type="scientific">Pseudoalteromonas luteoviolacea S4060-1</name>
    <dbReference type="NCBI Taxonomy" id="1365257"/>
    <lineage>
        <taxon>Bacteria</taxon>
        <taxon>Pseudomonadati</taxon>
        <taxon>Pseudomonadota</taxon>
        <taxon>Gammaproteobacteria</taxon>
        <taxon>Alteromonadales</taxon>
        <taxon>Pseudoalteromonadaceae</taxon>
        <taxon>Pseudoalteromonas</taxon>
    </lineage>
</organism>
<dbReference type="EC" id="3.4.11.5" evidence="4 11"/>
<dbReference type="InterPro" id="IPR002410">
    <property type="entry name" value="Peptidase_S33"/>
</dbReference>
<protein>
    <recommendedName>
        <fullName evidence="5 11">Proline iminopeptidase</fullName>
        <shortName evidence="11">PIP</shortName>
        <ecNumber evidence="4 11">3.4.11.5</ecNumber>
    </recommendedName>
    <alternativeName>
        <fullName evidence="10 11">Prolyl aminopeptidase</fullName>
    </alternativeName>
</protein>
<dbReference type="InterPro" id="IPR005944">
    <property type="entry name" value="Pro_iminopeptidase"/>
</dbReference>
<evidence type="ECO:0000313" key="14">
    <source>
        <dbReference type="EMBL" id="KZN68145.1"/>
    </source>
</evidence>
<feature type="domain" description="AB hydrolase-1" evidence="13">
    <location>
        <begin position="36"/>
        <end position="290"/>
    </location>
</feature>
<evidence type="ECO:0000256" key="5">
    <source>
        <dbReference type="ARBA" id="ARBA00021843"/>
    </source>
</evidence>
<name>A0A162CHP0_9GAMM</name>